<proteinExistence type="predicted"/>
<feature type="compositionally biased region" description="Basic residues" evidence="1">
    <location>
        <begin position="118"/>
        <end position="127"/>
    </location>
</feature>
<dbReference type="GeneID" id="35600164"/>
<accession>A0A2D3V0Z3</accession>
<gene>
    <name evidence="2" type="ORF">RCC_04996</name>
</gene>
<dbReference type="OrthoDB" id="5309037at2759"/>
<feature type="region of interest" description="Disordered" evidence="1">
    <location>
        <begin position="70"/>
        <end position="130"/>
    </location>
</feature>
<feature type="compositionally biased region" description="Basic and acidic residues" evidence="1">
    <location>
        <begin position="348"/>
        <end position="361"/>
    </location>
</feature>
<feature type="compositionally biased region" description="Basic residues" evidence="1">
    <location>
        <begin position="371"/>
        <end position="385"/>
    </location>
</feature>
<feature type="compositionally biased region" description="Basic and acidic residues" evidence="1">
    <location>
        <begin position="86"/>
        <end position="108"/>
    </location>
</feature>
<feature type="compositionally biased region" description="Low complexity" evidence="1">
    <location>
        <begin position="70"/>
        <end position="82"/>
    </location>
</feature>
<dbReference type="STRING" id="112498.A0A2D3V0Z3"/>
<dbReference type="PANTHER" id="PTHR42354:SF1">
    <property type="entry name" value="C2H2-TYPE DOMAIN-CONTAINING PROTEIN"/>
    <property type="match status" value="1"/>
</dbReference>
<protein>
    <recommendedName>
        <fullName evidence="4">C2H2-type domain-containing protein</fullName>
    </recommendedName>
</protein>
<reference evidence="2 3" key="1">
    <citation type="submission" date="2016-03" db="EMBL/GenBank/DDBJ databases">
        <authorList>
            <person name="Ploux O."/>
        </authorList>
    </citation>
    <scope>NUCLEOTIDE SEQUENCE [LARGE SCALE GENOMIC DNA]</scope>
    <source>
        <strain evidence="2 3">URUG2</strain>
    </source>
</reference>
<feature type="region of interest" description="Disordered" evidence="1">
    <location>
        <begin position="423"/>
        <end position="485"/>
    </location>
</feature>
<evidence type="ECO:0000313" key="3">
    <source>
        <dbReference type="Proteomes" id="UP000225277"/>
    </source>
</evidence>
<dbReference type="EMBL" id="FJUY01000007">
    <property type="protein sequence ID" value="CZT19150.1"/>
    <property type="molecule type" value="Genomic_DNA"/>
</dbReference>
<feature type="compositionally biased region" description="Polar residues" evidence="1">
    <location>
        <begin position="445"/>
        <end position="467"/>
    </location>
</feature>
<evidence type="ECO:0000313" key="2">
    <source>
        <dbReference type="EMBL" id="CZT19150.1"/>
    </source>
</evidence>
<evidence type="ECO:0000256" key="1">
    <source>
        <dbReference type="SAM" id="MobiDB-lite"/>
    </source>
</evidence>
<sequence>MNYANLIEDAKLKKTFILATLVTTVIGTLQAATTLHDKIEEKRERRAKQSELDTKQNKALKELQEKLKQLQAVDNTNNNNDGEGNEGAKEGEKNGKDNNNEKKDDRSRPRSRSSSSRSRSRSRRRRRSREEWEDNMYFAEATRRSQAMIERTYNDHLQRLGPIYAQGDLITENALQAQTIRLQQTVIGILQEALNTGRGLSRDDLDTLIAAQNSARDGSINALNGQYNRIAYRRPPQGFIRDGSPIEVATYEHEPARLRIEPAKPANNPPWRSSPTAVRETAMVGRESIDEGFRRSSTVPPPPPPGVQRDMARMALGSPPTTTGSRRASRKSSPSRAATAVATIDAKVTPKDLDRGRDNQRQKSRAGSPPPRRKSTSPVSRKSKSKANAPERDMASLVNSAPSLMDKGTASTTVAKTNVTQIDGKTAAAASPAAKPRRDSGMPIPTTSNNDTSMKRSQSMISRAPRNSSSSSPLKQKQDFHSKAQKTLPEAPYELFCKYSVDLQTSKKPLSTSFRPAGDHRCPACDISIPVDTRDVWVLSTHFPGRHGVREYRMDSRFVVKCHRPEGGFACVLCDRFRDMDCLCKSVDALVKHLGTAHTPDEFERDPDLVRMKDGEGFGVKSREMVYV</sequence>
<dbReference type="RefSeq" id="XP_023626040.1">
    <property type="nucleotide sequence ID" value="XM_023770272.1"/>
</dbReference>
<dbReference type="AlphaFoldDB" id="A0A2D3V0Z3"/>
<evidence type="ECO:0008006" key="4">
    <source>
        <dbReference type="Google" id="ProtNLM"/>
    </source>
</evidence>
<dbReference type="PANTHER" id="PTHR42354">
    <property type="entry name" value="C2H2-TYPE DOMAIN-CONTAINING PROTEIN"/>
    <property type="match status" value="1"/>
</dbReference>
<feature type="compositionally biased region" description="Low complexity" evidence="1">
    <location>
        <begin position="331"/>
        <end position="340"/>
    </location>
</feature>
<keyword evidence="3" id="KW-1185">Reference proteome</keyword>
<feature type="region of interest" description="Disordered" evidence="1">
    <location>
        <begin position="288"/>
        <end position="408"/>
    </location>
</feature>
<name>A0A2D3V0Z3_9PEZI</name>
<organism evidence="2 3">
    <name type="scientific">Ramularia collo-cygni</name>
    <dbReference type="NCBI Taxonomy" id="112498"/>
    <lineage>
        <taxon>Eukaryota</taxon>
        <taxon>Fungi</taxon>
        <taxon>Dikarya</taxon>
        <taxon>Ascomycota</taxon>
        <taxon>Pezizomycotina</taxon>
        <taxon>Dothideomycetes</taxon>
        <taxon>Dothideomycetidae</taxon>
        <taxon>Mycosphaerellales</taxon>
        <taxon>Mycosphaerellaceae</taxon>
        <taxon>Ramularia</taxon>
    </lineage>
</organism>
<dbReference type="Proteomes" id="UP000225277">
    <property type="component" value="Unassembled WGS sequence"/>
</dbReference>